<dbReference type="Gene3D" id="2.115.10.20">
    <property type="entry name" value="Glycosyl hydrolase domain, family 43"/>
    <property type="match status" value="1"/>
</dbReference>
<keyword evidence="6" id="KW-1185">Reference proteome</keyword>
<dbReference type="InterPro" id="IPR023296">
    <property type="entry name" value="Glyco_hydro_beta-prop_sf"/>
</dbReference>
<dbReference type="OrthoDB" id="9970295at2759"/>
<name>A0A8T0GAF7_CERPU</name>
<evidence type="ECO:0000256" key="3">
    <source>
        <dbReference type="ARBA" id="ARBA00023295"/>
    </source>
</evidence>
<dbReference type="AlphaFoldDB" id="A0A8T0GAF7"/>
<dbReference type="PANTHER" id="PTHR22925">
    <property type="entry name" value="GLYCOSYL HYDROLASE 43 FAMILY MEMBER"/>
    <property type="match status" value="1"/>
</dbReference>
<keyword evidence="3 4" id="KW-0326">Glycosidase</keyword>
<dbReference type="CDD" id="cd18825">
    <property type="entry name" value="GH43_CtGH43-like"/>
    <property type="match status" value="1"/>
</dbReference>
<evidence type="ECO:0000256" key="1">
    <source>
        <dbReference type="ARBA" id="ARBA00009865"/>
    </source>
</evidence>
<gene>
    <name evidence="5" type="ORF">KC19_12G163300</name>
</gene>
<dbReference type="SUPFAM" id="SSF75005">
    <property type="entry name" value="Arabinanase/levansucrase/invertase"/>
    <property type="match status" value="1"/>
</dbReference>
<keyword evidence="2 4" id="KW-0378">Hydrolase</keyword>
<protein>
    <submittedName>
        <fullName evidence="5">Uncharacterized protein</fullName>
    </submittedName>
</protein>
<evidence type="ECO:0000313" key="5">
    <source>
        <dbReference type="EMBL" id="KAG0555354.1"/>
    </source>
</evidence>
<reference evidence="5" key="1">
    <citation type="submission" date="2020-06" db="EMBL/GenBank/DDBJ databases">
        <title>WGS assembly of Ceratodon purpureus strain R40.</title>
        <authorList>
            <person name="Carey S.B."/>
            <person name="Jenkins J."/>
            <person name="Shu S."/>
            <person name="Lovell J.T."/>
            <person name="Sreedasyam A."/>
            <person name="Maumus F."/>
            <person name="Tiley G.P."/>
            <person name="Fernandez-Pozo N."/>
            <person name="Barry K."/>
            <person name="Chen C."/>
            <person name="Wang M."/>
            <person name="Lipzen A."/>
            <person name="Daum C."/>
            <person name="Saski C.A."/>
            <person name="Payton A.C."/>
            <person name="Mcbreen J.C."/>
            <person name="Conrad R.E."/>
            <person name="Kollar L.M."/>
            <person name="Olsson S."/>
            <person name="Huttunen S."/>
            <person name="Landis J.B."/>
            <person name="Wickett N.J."/>
            <person name="Johnson M.G."/>
            <person name="Rensing S.A."/>
            <person name="Grimwood J."/>
            <person name="Schmutz J."/>
            <person name="Mcdaniel S.F."/>
        </authorList>
    </citation>
    <scope>NUCLEOTIDE SEQUENCE</scope>
    <source>
        <strain evidence="5">R40</strain>
    </source>
</reference>
<dbReference type="GO" id="GO:0005975">
    <property type="term" value="P:carbohydrate metabolic process"/>
    <property type="evidence" value="ECO:0007669"/>
    <property type="project" value="InterPro"/>
</dbReference>
<dbReference type="PANTHER" id="PTHR22925:SF3">
    <property type="entry name" value="GLYCOSYL HYDROLASE FAMILY PROTEIN 43"/>
    <property type="match status" value="1"/>
</dbReference>
<dbReference type="EMBL" id="CM026433">
    <property type="protein sequence ID" value="KAG0555354.1"/>
    <property type="molecule type" value="Genomic_DNA"/>
</dbReference>
<proteinExistence type="inferred from homology"/>
<dbReference type="Proteomes" id="UP000822688">
    <property type="component" value="Chromosome 12"/>
</dbReference>
<accession>A0A8T0GAF7</accession>
<dbReference type="GO" id="GO:0004553">
    <property type="term" value="F:hydrolase activity, hydrolyzing O-glycosyl compounds"/>
    <property type="evidence" value="ECO:0007669"/>
    <property type="project" value="InterPro"/>
</dbReference>
<evidence type="ECO:0000256" key="2">
    <source>
        <dbReference type="ARBA" id="ARBA00022801"/>
    </source>
</evidence>
<evidence type="ECO:0000313" key="6">
    <source>
        <dbReference type="Proteomes" id="UP000822688"/>
    </source>
</evidence>
<sequence length="489" mass="55688">MNAMLYRLLKRCNVGSKCCFSTLLWSLAAWILFLQVYKTLFPSSIQLPVPHTPWGKASVDVYDEPEVYQRIHNSDRTANVGKEQPVLKGQRAKTKGRSSLLVPLKNKVKDKAEEEARELAALQKLALLFPGRRFAVDPSKTSSDEHGYFYPGREWRDTDGKTIQAHGGGILYVAETRTFYWYGENKGGPTYHIGKHGTARVDVLGISCYSSKDLWTWKFEGIALRGERTDKTSDLYFTNVVERPKVVYNERTNNYVMWLHIDNGNYSKAAVGVAVSTQPEGPFDYMGSKRPHGCDSRDMTIFKDDNGDAYIIYSSVTNSELHIGMLTEDYMEVVERGMKKVLVKQHREAPALFKHRNFYYMVTSGCTGWNPNGALVHVAESVLGPWATLGDPCTGGEDEEFRAHTFFSQGSFVLPLPGLTDTFLFMADRWRPADLADSRYVWLLLKMDRPTVPRFDTEFPLNFPQCQDVSIPWVDKWKLPKGWNAPDRR</sequence>
<evidence type="ECO:0000256" key="4">
    <source>
        <dbReference type="RuleBase" id="RU361187"/>
    </source>
</evidence>
<organism evidence="5 6">
    <name type="scientific">Ceratodon purpureus</name>
    <name type="common">Fire moss</name>
    <name type="synonym">Dicranum purpureum</name>
    <dbReference type="NCBI Taxonomy" id="3225"/>
    <lineage>
        <taxon>Eukaryota</taxon>
        <taxon>Viridiplantae</taxon>
        <taxon>Streptophyta</taxon>
        <taxon>Embryophyta</taxon>
        <taxon>Bryophyta</taxon>
        <taxon>Bryophytina</taxon>
        <taxon>Bryopsida</taxon>
        <taxon>Dicranidae</taxon>
        <taxon>Pseudoditrichales</taxon>
        <taxon>Ditrichaceae</taxon>
        <taxon>Ceratodon</taxon>
    </lineage>
</organism>
<dbReference type="Pfam" id="PF04616">
    <property type="entry name" value="Glyco_hydro_43"/>
    <property type="match status" value="1"/>
</dbReference>
<comment type="similarity">
    <text evidence="1 4">Belongs to the glycosyl hydrolase 43 family.</text>
</comment>
<dbReference type="InterPro" id="IPR006710">
    <property type="entry name" value="Glyco_hydro_43"/>
</dbReference>
<comment type="caution">
    <text evidence="5">The sequence shown here is derived from an EMBL/GenBank/DDBJ whole genome shotgun (WGS) entry which is preliminary data.</text>
</comment>